<dbReference type="EMBL" id="LAZL01000009">
    <property type="protein sequence ID" value="KMT65727.1"/>
    <property type="molecule type" value="Genomic_DNA"/>
</dbReference>
<keyword evidence="1" id="KW-0812">Transmembrane</keyword>
<feature type="transmembrane region" description="Helical" evidence="1">
    <location>
        <begin position="128"/>
        <end position="148"/>
    </location>
</feature>
<name>A0A0J8GSL2_9ALTE</name>
<organism evidence="2 3">
    <name type="scientific">Catenovulum maritimum</name>
    <dbReference type="NCBI Taxonomy" id="1513271"/>
    <lineage>
        <taxon>Bacteria</taxon>
        <taxon>Pseudomonadati</taxon>
        <taxon>Pseudomonadota</taxon>
        <taxon>Gammaproteobacteria</taxon>
        <taxon>Alteromonadales</taxon>
        <taxon>Alteromonadaceae</taxon>
        <taxon>Catenovulum</taxon>
    </lineage>
</organism>
<keyword evidence="3" id="KW-1185">Reference proteome</keyword>
<sequence>MKQLMCLHCGELNSEDVSKCKNCRQSNPFEIGTYYCKPCGGTQADKNNQCVKCHSEMTYRVDLKASAFTDEQNQQSFESIEWFRVHFYRVLGKAEIKVGVTLGLVMMLILGGIAYSTPDFGYFDLFTVGYAFIILGVLLNMVCQAIFGRKALESTIQKLELPKDAYVHINSTLPKNVLLNIIQNRVGYFVGKMKTRRFKRVVPNFIEKFAIWESTAPDINSNCQLKKK</sequence>
<dbReference type="AlphaFoldDB" id="A0A0J8GSL2"/>
<comment type="caution">
    <text evidence="2">The sequence shown here is derived from an EMBL/GenBank/DDBJ whole genome shotgun (WGS) entry which is preliminary data.</text>
</comment>
<gene>
    <name evidence="2" type="ORF">XM47_06860</name>
</gene>
<evidence type="ECO:0000256" key="1">
    <source>
        <dbReference type="SAM" id="Phobius"/>
    </source>
</evidence>
<keyword evidence="1" id="KW-1133">Transmembrane helix</keyword>
<evidence type="ECO:0000313" key="2">
    <source>
        <dbReference type="EMBL" id="KMT65727.1"/>
    </source>
</evidence>
<feature type="transmembrane region" description="Helical" evidence="1">
    <location>
        <begin position="98"/>
        <end position="116"/>
    </location>
</feature>
<dbReference type="OrthoDB" id="9962180at2"/>
<dbReference type="RefSeq" id="WP_048691060.1">
    <property type="nucleotide sequence ID" value="NZ_KQ130486.1"/>
</dbReference>
<protein>
    <submittedName>
        <fullName evidence="2">Uncharacterized protein</fullName>
    </submittedName>
</protein>
<evidence type="ECO:0000313" key="3">
    <source>
        <dbReference type="Proteomes" id="UP000037600"/>
    </source>
</evidence>
<reference evidence="2 3" key="1">
    <citation type="submission" date="2015-04" db="EMBL/GenBank/DDBJ databases">
        <title>Draft Genome Sequence of the Novel Agar-Digesting Marine Bacterium Q1.</title>
        <authorList>
            <person name="Li Y."/>
            <person name="Li D."/>
            <person name="Chen G."/>
            <person name="Du Z."/>
        </authorList>
    </citation>
    <scope>NUCLEOTIDE SEQUENCE [LARGE SCALE GENOMIC DNA]</scope>
    <source>
        <strain evidence="2 3">Q1</strain>
    </source>
</reference>
<proteinExistence type="predicted"/>
<dbReference type="Proteomes" id="UP000037600">
    <property type="component" value="Unassembled WGS sequence"/>
</dbReference>
<accession>A0A0J8GSL2</accession>
<keyword evidence="1" id="KW-0472">Membrane</keyword>